<proteinExistence type="predicted"/>
<sequence>MSLDFVKANTSKDIKMIYDYNLDAFSDSPGFNWNLDEIQKEVKDGWNLYGVENNGEIIAALFYKIKENTLYSKNTSIKISHQGSGFSHKIKDFFETEAKEHKVNKIIHYCSIDNFRMYSLNESHGYHKTDKRLGENGQVVEWIKNLK</sequence>
<dbReference type="Gene3D" id="3.40.630.30">
    <property type="match status" value="1"/>
</dbReference>
<dbReference type="InterPro" id="IPR016181">
    <property type="entry name" value="Acyl_CoA_acyltransferase"/>
</dbReference>
<dbReference type="InterPro" id="IPR000182">
    <property type="entry name" value="GNAT_dom"/>
</dbReference>
<dbReference type="HOGENOM" id="CLU_1765485_0_0_7"/>
<dbReference type="OrthoDB" id="5293044at2"/>
<evidence type="ECO:0000259" key="1">
    <source>
        <dbReference type="PROSITE" id="PS51186"/>
    </source>
</evidence>
<dbReference type="Proteomes" id="UP000008963">
    <property type="component" value="Chromosome"/>
</dbReference>
<dbReference type="EMBL" id="FQ312005">
    <property type="protein sequence ID" value="CBW26880.1"/>
    <property type="molecule type" value="Genomic_DNA"/>
</dbReference>
<dbReference type="GO" id="GO:0016747">
    <property type="term" value="F:acyltransferase activity, transferring groups other than amino-acyl groups"/>
    <property type="evidence" value="ECO:0007669"/>
    <property type="project" value="InterPro"/>
</dbReference>
<dbReference type="SUPFAM" id="SSF55729">
    <property type="entry name" value="Acyl-CoA N-acyltransferases (Nat)"/>
    <property type="match status" value="1"/>
</dbReference>
<evidence type="ECO:0000313" key="3">
    <source>
        <dbReference type="Proteomes" id="UP000008963"/>
    </source>
</evidence>
<dbReference type="STRING" id="862908.BMS_2068"/>
<dbReference type="RefSeq" id="WP_014244658.1">
    <property type="nucleotide sequence ID" value="NC_016620.1"/>
</dbReference>
<feature type="domain" description="N-acetyltransferase" evidence="1">
    <location>
        <begin position="3"/>
        <end position="147"/>
    </location>
</feature>
<accession>E1X350</accession>
<dbReference type="KEGG" id="bmx:BMS_2068"/>
<name>E1X350_HALMS</name>
<evidence type="ECO:0000313" key="2">
    <source>
        <dbReference type="EMBL" id="CBW26880.1"/>
    </source>
</evidence>
<keyword evidence="3" id="KW-1185">Reference proteome</keyword>
<gene>
    <name evidence="2" type="ordered locus">BMS_2068</name>
</gene>
<dbReference type="PROSITE" id="PS51186">
    <property type="entry name" value="GNAT"/>
    <property type="match status" value="1"/>
</dbReference>
<protein>
    <recommendedName>
        <fullName evidence="1">N-acetyltransferase domain-containing protein</fullName>
    </recommendedName>
</protein>
<dbReference type="eggNOG" id="COG0456">
    <property type="taxonomic scope" value="Bacteria"/>
</dbReference>
<dbReference type="PATRIC" id="fig|862908.3.peg.1967"/>
<reference evidence="3" key="1">
    <citation type="journal article" date="2013" name="ISME J.">
        <title>A small predatory core genome in the divergent marine Bacteriovorax marinus SJ and the terrestrial Bdellovibrio bacteriovorus.</title>
        <authorList>
            <person name="Crossman L.C."/>
            <person name="Chen H."/>
            <person name="Cerdeno-Tarraga A.M."/>
            <person name="Brooks K."/>
            <person name="Quail M.A."/>
            <person name="Pineiro S.A."/>
            <person name="Hobley L."/>
            <person name="Sockett R.E."/>
            <person name="Bentley S.D."/>
            <person name="Parkhill J."/>
            <person name="Williams H.N."/>
            <person name="Stine O.C."/>
        </authorList>
    </citation>
    <scope>NUCLEOTIDE SEQUENCE [LARGE SCALE GENOMIC DNA]</scope>
    <source>
        <strain evidence="3">ATCC BAA-682 / DSM 15412 / SJ</strain>
    </source>
</reference>
<organism evidence="2 3">
    <name type="scientific">Halobacteriovorax marinus (strain ATCC BAA-682 / DSM 15412 / SJ)</name>
    <name type="common">Bacteriovorax marinus</name>
    <dbReference type="NCBI Taxonomy" id="862908"/>
    <lineage>
        <taxon>Bacteria</taxon>
        <taxon>Pseudomonadati</taxon>
        <taxon>Bdellovibrionota</taxon>
        <taxon>Bacteriovoracia</taxon>
        <taxon>Bacteriovoracales</taxon>
        <taxon>Halobacteriovoraceae</taxon>
        <taxon>Halobacteriovorax</taxon>
    </lineage>
</organism>
<dbReference type="AlphaFoldDB" id="E1X350"/>